<name>A0A914RUX3_PAREQ</name>
<proteinExistence type="predicted"/>
<protein>
    <submittedName>
        <fullName evidence="3">PITH domain-containing protein</fullName>
    </submittedName>
</protein>
<dbReference type="InterPro" id="IPR008979">
    <property type="entry name" value="Galactose-bd-like_sf"/>
</dbReference>
<reference evidence="3" key="1">
    <citation type="submission" date="2022-11" db="UniProtKB">
        <authorList>
            <consortium name="WormBaseParasite"/>
        </authorList>
    </citation>
    <scope>IDENTIFICATION</scope>
</reference>
<dbReference type="Gene3D" id="2.60.120.470">
    <property type="entry name" value="PITH domain"/>
    <property type="match status" value="1"/>
</dbReference>
<dbReference type="SUPFAM" id="SSF49785">
    <property type="entry name" value="Galactose-binding domain-like"/>
    <property type="match status" value="1"/>
</dbReference>
<organism evidence="2 3">
    <name type="scientific">Parascaris equorum</name>
    <name type="common">Equine roundworm</name>
    <dbReference type="NCBI Taxonomy" id="6256"/>
    <lineage>
        <taxon>Eukaryota</taxon>
        <taxon>Metazoa</taxon>
        <taxon>Ecdysozoa</taxon>
        <taxon>Nematoda</taxon>
        <taxon>Chromadorea</taxon>
        <taxon>Rhabditida</taxon>
        <taxon>Spirurina</taxon>
        <taxon>Ascaridomorpha</taxon>
        <taxon>Ascaridoidea</taxon>
        <taxon>Ascarididae</taxon>
        <taxon>Parascaris</taxon>
    </lineage>
</organism>
<accession>A0A914RUX3</accession>
<dbReference type="InterPro" id="IPR010400">
    <property type="entry name" value="PITH_dom"/>
</dbReference>
<sequence length="90" mass="10191">MCSHGHGGTCEQEYAAVVQAADGSRYTMNNHIDLEKSDVDEELLFNIPFRGHVKILGIVLAGDLDNTHPSLMKVYKERPSVRICQRVDWY</sequence>
<dbReference type="PROSITE" id="PS51532">
    <property type="entry name" value="PITH"/>
    <property type="match status" value="1"/>
</dbReference>
<keyword evidence="2" id="KW-1185">Reference proteome</keyword>
<dbReference type="GO" id="GO:0005737">
    <property type="term" value="C:cytoplasm"/>
    <property type="evidence" value="ECO:0007669"/>
    <property type="project" value="UniProtKB-ARBA"/>
</dbReference>
<evidence type="ECO:0000313" key="2">
    <source>
        <dbReference type="Proteomes" id="UP000887564"/>
    </source>
</evidence>
<dbReference type="Proteomes" id="UP000887564">
    <property type="component" value="Unplaced"/>
</dbReference>
<evidence type="ECO:0000259" key="1">
    <source>
        <dbReference type="PROSITE" id="PS51532"/>
    </source>
</evidence>
<feature type="domain" description="PITH" evidence="1">
    <location>
        <begin position="1"/>
        <end position="90"/>
    </location>
</feature>
<dbReference type="InterPro" id="IPR037047">
    <property type="entry name" value="PITH_dom_sf"/>
</dbReference>
<dbReference type="WBParaSite" id="PEQ_0000864901-mRNA-1">
    <property type="protein sequence ID" value="PEQ_0000864901-mRNA-1"/>
    <property type="gene ID" value="PEQ_0000864901"/>
</dbReference>
<dbReference type="AlphaFoldDB" id="A0A914RUX3"/>
<dbReference type="Pfam" id="PF06201">
    <property type="entry name" value="PITH"/>
    <property type="match status" value="1"/>
</dbReference>
<evidence type="ECO:0000313" key="3">
    <source>
        <dbReference type="WBParaSite" id="PEQ_0000864901-mRNA-1"/>
    </source>
</evidence>